<protein>
    <submittedName>
        <fullName evidence="4">Golgin-84</fullName>
    </submittedName>
</protein>
<dbReference type="WBParaSite" id="HPBE_0002286601-mRNA-1">
    <property type="protein sequence ID" value="HPBE_0002286601-mRNA-1"/>
    <property type="gene ID" value="HPBE_0002286601"/>
</dbReference>
<keyword evidence="3" id="KW-1185">Reference proteome</keyword>
<evidence type="ECO:0000313" key="3">
    <source>
        <dbReference type="Proteomes" id="UP000050761"/>
    </source>
</evidence>
<sequence>MSWLRNLQGQLSEFANEVLSEATDEVADPESELQVSLCCSLRVFVLQRSSIILQIIVVIIKVANKKRSEAERLLVIEQSKVSRLEEKVLEQEHLLSALQGEIDLITERHRTMVLTRDEEIKKLQVRGPSFCHAKNTRDGLEYLGIISIPILRILLSSVLVIMTHSGVLRPTRGMTGNKKRDTVAKTKVDTTSLQVRDLPKSSISLIIR</sequence>
<feature type="coiled-coil region" evidence="1">
    <location>
        <begin position="67"/>
        <end position="101"/>
    </location>
</feature>
<dbReference type="Proteomes" id="UP000050761">
    <property type="component" value="Unassembled WGS sequence"/>
</dbReference>
<gene>
    <name evidence="2" type="ORF">HPBE_LOCUS22865</name>
</gene>
<dbReference type="AlphaFoldDB" id="A0A3P8CSB7"/>
<reference evidence="4" key="2">
    <citation type="submission" date="2019-09" db="UniProtKB">
        <authorList>
            <consortium name="WormBaseParasite"/>
        </authorList>
    </citation>
    <scope>IDENTIFICATION</scope>
</reference>
<dbReference type="OrthoDB" id="425925at2759"/>
<organism evidence="2">
    <name type="scientific">Heligmosomoides polygyrus</name>
    <name type="common">Parasitic roundworm</name>
    <dbReference type="NCBI Taxonomy" id="6339"/>
    <lineage>
        <taxon>Eukaryota</taxon>
        <taxon>Metazoa</taxon>
        <taxon>Ecdysozoa</taxon>
        <taxon>Nematoda</taxon>
        <taxon>Chromadorea</taxon>
        <taxon>Rhabditida</taxon>
        <taxon>Rhabditina</taxon>
        <taxon>Rhabditomorpha</taxon>
        <taxon>Strongyloidea</taxon>
        <taxon>Heligmosomidae</taxon>
        <taxon>Heligmosomoides</taxon>
    </lineage>
</organism>
<keyword evidence="1" id="KW-0175">Coiled coil</keyword>
<accession>A0A3P8CSB7</accession>
<evidence type="ECO:0000256" key="1">
    <source>
        <dbReference type="SAM" id="Coils"/>
    </source>
</evidence>
<proteinExistence type="predicted"/>
<evidence type="ECO:0000313" key="2">
    <source>
        <dbReference type="EMBL" id="VDP35121.1"/>
    </source>
</evidence>
<evidence type="ECO:0000313" key="4">
    <source>
        <dbReference type="WBParaSite" id="HPBE_0002286601-mRNA-1"/>
    </source>
</evidence>
<name>A0A3P8CSB7_HELPZ</name>
<dbReference type="EMBL" id="UZAH01034432">
    <property type="protein sequence ID" value="VDP35121.1"/>
    <property type="molecule type" value="Genomic_DNA"/>
</dbReference>
<reference evidence="2 3" key="1">
    <citation type="submission" date="2018-11" db="EMBL/GenBank/DDBJ databases">
        <authorList>
            <consortium name="Pathogen Informatics"/>
        </authorList>
    </citation>
    <scope>NUCLEOTIDE SEQUENCE [LARGE SCALE GENOMIC DNA]</scope>
</reference>